<dbReference type="PANTHER" id="PTHR11319:SF35">
    <property type="entry name" value="OUTER MEMBRANE PROTEIN PMPC-RELATED"/>
    <property type="match status" value="1"/>
</dbReference>
<dbReference type="InterPro" id="IPR011050">
    <property type="entry name" value="Pectin_lyase_fold/virulence"/>
</dbReference>
<evidence type="ECO:0000313" key="2">
    <source>
        <dbReference type="EMBL" id="GBG85849.1"/>
    </source>
</evidence>
<dbReference type="Pfam" id="PF13229">
    <property type="entry name" value="Beta_helix"/>
    <property type="match status" value="1"/>
</dbReference>
<evidence type="ECO:0000259" key="1">
    <source>
        <dbReference type="Pfam" id="PF13229"/>
    </source>
</evidence>
<dbReference type="InterPro" id="IPR012334">
    <property type="entry name" value="Pectin_lyas_fold"/>
</dbReference>
<dbReference type="PANTHER" id="PTHR11319">
    <property type="entry name" value="G PROTEIN-COUPLED RECEPTOR-RELATED"/>
    <property type="match status" value="1"/>
</dbReference>
<dbReference type="AlphaFoldDB" id="A0A388LUB5"/>
<gene>
    <name evidence="2" type="ORF">CBR_g40660</name>
</gene>
<feature type="domain" description="Right handed beta helix" evidence="1">
    <location>
        <begin position="117"/>
        <end position="271"/>
    </location>
</feature>
<dbReference type="Gene3D" id="2.160.20.10">
    <property type="entry name" value="Single-stranded right-handed beta-helix, Pectin lyase-like"/>
    <property type="match status" value="1"/>
</dbReference>
<protein>
    <recommendedName>
        <fullName evidence="1">Right handed beta helix domain-containing protein</fullName>
    </recommendedName>
</protein>
<comment type="caution">
    <text evidence="2">The sequence shown here is derived from an EMBL/GenBank/DDBJ whole genome shotgun (WGS) entry which is preliminary data.</text>
</comment>
<dbReference type="OrthoDB" id="2014636at2759"/>
<reference evidence="2 3" key="1">
    <citation type="journal article" date="2018" name="Cell">
        <title>The Chara Genome: Secondary Complexity and Implications for Plant Terrestrialization.</title>
        <authorList>
            <person name="Nishiyama T."/>
            <person name="Sakayama H."/>
            <person name="Vries J.D."/>
            <person name="Buschmann H."/>
            <person name="Saint-Marcoux D."/>
            <person name="Ullrich K.K."/>
            <person name="Haas F.B."/>
            <person name="Vanderstraeten L."/>
            <person name="Becker D."/>
            <person name="Lang D."/>
            <person name="Vosolsobe S."/>
            <person name="Rombauts S."/>
            <person name="Wilhelmsson P.K.I."/>
            <person name="Janitza P."/>
            <person name="Kern R."/>
            <person name="Heyl A."/>
            <person name="Rumpler F."/>
            <person name="Villalobos L.I.A.C."/>
            <person name="Clay J.M."/>
            <person name="Skokan R."/>
            <person name="Toyoda A."/>
            <person name="Suzuki Y."/>
            <person name="Kagoshima H."/>
            <person name="Schijlen E."/>
            <person name="Tajeshwar N."/>
            <person name="Catarino B."/>
            <person name="Hetherington A.J."/>
            <person name="Saltykova A."/>
            <person name="Bonnot C."/>
            <person name="Breuninger H."/>
            <person name="Symeonidi A."/>
            <person name="Radhakrishnan G.V."/>
            <person name="Van Nieuwerburgh F."/>
            <person name="Deforce D."/>
            <person name="Chang C."/>
            <person name="Karol K.G."/>
            <person name="Hedrich R."/>
            <person name="Ulvskov P."/>
            <person name="Glockner G."/>
            <person name="Delwiche C.F."/>
            <person name="Petrasek J."/>
            <person name="Van de Peer Y."/>
            <person name="Friml J."/>
            <person name="Beilby M."/>
            <person name="Dolan L."/>
            <person name="Kohara Y."/>
            <person name="Sugano S."/>
            <person name="Fujiyama A."/>
            <person name="Delaux P.-M."/>
            <person name="Quint M."/>
            <person name="TheiBen G."/>
            <person name="Hagemann M."/>
            <person name="Harholt J."/>
            <person name="Dunand C."/>
            <person name="Zachgo S."/>
            <person name="Langdale J."/>
            <person name="Maumus F."/>
            <person name="Straeten D.V.D."/>
            <person name="Gould S.B."/>
            <person name="Rensing S.A."/>
        </authorList>
    </citation>
    <scope>NUCLEOTIDE SEQUENCE [LARGE SCALE GENOMIC DNA]</scope>
    <source>
        <strain evidence="2 3">S276</strain>
    </source>
</reference>
<keyword evidence="3" id="KW-1185">Reference proteome</keyword>
<dbReference type="Gramene" id="GBG85849">
    <property type="protein sequence ID" value="GBG85849"/>
    <property type="gene ID" value="CBR_g40660"/>
</dbReference>
<accession>A0A388LUB5</accession>
<organism evidence="2 3">
    <name type="scientific">Chara braunii</name>
    <name type="common">Braun's stonewort</name>
    <dbReference type="NCBI Taxonomy" id="69332"/>
    <lineage>
        <taxon>Eukaryota</taxon>
        <taxon>Viridiplantae</taxon>
        <taxon>Streptophyta</taxon>
        <taxon>Charophyceae</taxon>
        <taxon>Charales</taxon>
        <taxon>Characeae</taxon>
        <taxon>Chara</taxon>
    </lineage>
</organism>
<dbReference type="InterPro" id="IPR039448">
    <property type="entry name" value="Beta_helix"/>
</dbReference>
<sequence length="354" mass="37962">MIVAVVTRGCPPLFSATAMAMGAQAEPPAAFRRHGPLLLPLLLTAMAAFLFPVATGTTHADLVNAVTKDCTLILDSDVTMTASLPDVNTAACPEVKLIGRCSAGLCKIDGAKKFSFIRNAERLHLENLEITRCRCGKGQAAAAIRADVAVIKNCRITHNKDEGGGGVVHLWEAQMTVENSVFSHNHGRTGGAIVLDSFSTLNATDVVFRYNTAVRGGAIENVESNLVCERCSFLDNDAQDGGAVYLIDDDGTEATFRDCQFVRNRARRRGGMGGAVYVGRIDPGAKFCNCKFAENSVTSGKTRQQVVNHVWIDIKSDDYGNVTFCPSKPASGIWIHPGFIIKEDCAVCTSANDF</sequence>
<dbReference type="SUPFAM" id="SSF51126">
    <property type="entry name" value="Pectin lyase-like"/>
    <property type="match status" value="1"/>
</dbReference>
<name>A0A388LUB5_CHABU</name>
<evidence type="ECO:0000313" key="3">
    <source>
        <dbReference type="Proteomes" id="UP000265515"/>
    </source>
</evidence>
<proteinExistence type="predicted"/>
<dbReference type="EMBL" id="BFEA01000537">
    <property type="protein sequence ID" value="GBG85849.1"/>
    <property type="molecule type" value="Genomic_DNA"/>
</dbReference>
<dbReference type="Proteomes" id="UP000265515">
    <property type="component" value="Unassembled WGS sequence"/>
</dbReference>